<evidence type="ECO:0000256" key="1">
    <source>
        <dbReference type="SAM" id="Phobius"/>
    </source>
</evidence>
<name>A0A0R2BK02_9LACO</name>
<gene>
    <name evidence="3" type="ORF">FC84_GL000943</name>
</gene>
<dbReference type="EMBL" id="AYYK01000002">
    <property type="protein sequence ID" value="KRM79639.1"/>
    <property type="molecule type" value="Genomic_DNA"/>
</dbReference>
<feature type="transmembrane region" description="Helical" evidence="1">
    <location>
        <begin position="75"/>
        <end position="92"/>
    </location>
</feature>
<dbReference type="PATRIC" id="fig|1423738.3.peg.952"/>
<keyword evidence="1" id="KW-0812">Transmembrane</keyword>
<organism evidence="3 4">
    <name type="scientific">Lapidilactobacillus dextrinicus DSM 20335</name>
    <dbReference type="NCBI Taxonomy" id="1423738"/>
    <lineage>
        <taxon>Bacteria</taxon>
        <taxon>Bacillati</taxon>
        <taxon>Bacillota</taxon>
        <taxon>Bacilli</taxon>
        <taxon>Lactobacillales</taxon>
        <taxon>Lactobacillaceae</taxon>
        <taxon>Lapidilactobacillus</taxon>
    </lineage>
</organism>
<feature type="transmembrane region" description="Helical" evidence="1">
    <location>
        <begin position="228"/>
        <end position="244"/>
    </location>
</feature>
<feature type="transmembrane region" description="Helical" evidence="1">
    <location>
        <begin position="445"/>
        <end position="464"/>
    </location>
</feature>
<reference evidence="3 4" key="1">
    <citation type="journal article" date="2015" name="Genome Announc.">
        <title>Expanding the biotechnology potential of lactobacilli through comparative genomics of 213 strains and associated genera.</title>
        <authorList>
            <person name="Sun Z."/>
            <person name="Harris H.M."/>
            <person name="McCann A."/>
            <person name="Guo C."/>
            <person name="Argimon S."/>
            <person name="Zhang W."/>
            <person name="Yang X."/>
            <person name="Jeffery I.B."/>
            <person name="Cooney J.C."/>
            <person name="Kagawa T.F."/>
            <person name="Liu W."/>
            <person name="Song Y."/>
            <person name="Salvetti E."/>
            <person name="Wrobel A."/>
            <person name="Rasinkangas P."/>
            <person name="Parkhill J."/>
            <person name="Rea M.C."/>
            <person name="O'Sullivan O."/>
            <person name="Ritari J."/>
            <person name="Douillard F.P."/>
            <person name="Paul Ross R."/>
            <person name="Yang R."/>
            <person name="Briner A.E."/>
            <person name="Felis G.E."/>
            <person name="de Vos W.M."/>
            <person name="Barrangou R."/>
            <person name="Klaenhammer T.R."/>
            <person name="Caufield P.W."/>
            <person name="Cui Y."/>
            <person name="Zhang H."/>
            <person name="O'Toole P.W."/>
        </authorList>
    </citation>
    <scope>NUCLEOTIDE SEQUENCE [LARGE SCALE GENOMIC DNA]</scope>
    <source>
        <strain evidence="3 4">DSM 20335</strain>
    </source>
</reference>
<keyword evidence="1" id="KW-1133">Transmembrane helix</keyword>
<feature type="transmembrane region" description="Helical" evidence="1">
    <location>
        <begin position="278"/>
        <end position="297"/>
    </location>
</feature>
<keyword evidence="1" id="KW-0472">Membrane</keyword>
<dbReference type="Proteomes" id="UP000051813">
    <property type="component" value="Unassembled WGS sequence"/>
</dbReference>
<feature type="transmembrane region" description="Helical" evidence="1">
    <location>
        <begin position="150"/>
        <end position="169"/>
    </location>
</feature>
<feature type="transmembrane region" description="Helical" evidence="1">
    <location>
        <begin position="37"/>
        <end position="55"/>
    </location>
</feature>
<feature type="transmembrane region" description="Helical" evidence="1">
    <location>
        <begin position="206"/>
        <end position="223"/>
    </location>
</feature>
<feature type="transmembrane region" description="Helical" evidence="1">
    <location>
        <begin position="181"/>
        <end position="200"/>
    </location>
</feature>
<feature type="transmembrane region" description="Helical" evidence="1">
    <location>
        <begin position="12"/>
        <end position="31"/>
    </location>
</feature>
<keyword evidence="4" id="KW-1185">Reference proteome</keyword>
<feature type="transmembrane region" description="Helical" evidence="1">
    <location>
        <begin position="418"/>
        <end position="436"/>
    </location>
</feature>
<evidence type="ECO:0000259" key="2">
    <source>
        <dbReference type="Pfam" id="PF13231"/>
    </source>
</evidence>
<dbReference type="AlphaFoldDB" id="A0A0R2BK02"/>
<dbReference type="RefSeq" id="WP_057754271.1">
    <property type="nucleotide sequence ID" value="NZ_AYYK01000002.1"/>
</dbReference>
<feature type="domain" description="Glycosyltransferase RgtA/B/C/D-like" evidence="2">
    <location>
        <begin position="162"/>
        <end position="288"/>
    </location>
</feature>
<dbReference type="STRING" id="1423738.FC84_GL000943"/>
<comment type="caution">
    <text evidence="3">The sequence shown here is derived from an EMBL/GenBank/DDBJ whole genome shotgun (WGS) entry which is preliminary data.</text>
</comment>
<accession>A0A0R2BK02</accession>
<dbReference type="Pfam" id="PF13231">
    <property type="entry name" value="PMT_2"/>
    <property type="match status" value="1"/>
</dbReference>
<protein>
    <recommendedName>
        <fullName evidence="2">Glycosyltransferase RgtA/B/C/D-like domain-containing protein</fullName>
    </recommendedName>
</protein>
<feature type="transmembrane region" description="Helical" evidence="1">
    <location>
        <begin position="470"/>
        <end position="489"/>
    </location>
</feature>
<evidence type="ECO:0000313" key="4">
    <source>
        <dbReference type="Proteomes" id="UP000051813"/>
    </source>
</evidence>
<sequence>MKKISHFLFQQINNFYIVLIIVTMFGALRATNFNINLISSKLILALICFCLIFSFDRSRALLTKLIRLFLRNIKIITFIIILVIPILQFYILSKISTPIGWDVGGIINNLFNRGAISRYLSLNPNNQFLFFLLYGYAKAVKLVDIQASSWIYFQLLNIFFIDLSIFFLYKAADNLFNKRIAYISVYLYIFWFVLSPWIQVPYSDTLMVLLTSIVFFFYSKIVLNKSFSLPNLLFLGIFIGISYLIKPSSIIYVVSFFIIYFLKLIINKNYEIKNKIRNIAITFFSVLIMIFSFNLFVQKQNVINYDQNQSKPVSLFISMGMRGTGGYNSKETQMNEVLKTPKDRNKYNLHQIKEQLKEYRISGYVKFLIIKHFNNTDRGDFGWGRDGTPQKYPDNNSERVTNLLRSLYYQQGALSNNIRFYMQIIWVVILFGMLCVPKNNNSTKILILKLTIIGIFLYLLIFEGGRSRYLIQYLPIIILLSSTGWNTIFNKYKLITKKY</sequence>
<proteinExistence type="predicted"/>
<feature type="transmembrane region" description="Helical" evidence="1">
    <location>
        <begin position="250"/>
        <end position="266"/>
    </location>
</feature>
<evidence type="ECO:0000313" key="3">
    <source>
        <dbReference type="EMBL" id="KRM79639.1"/>
    </source>
</evidence>
<dbReference type="InterPro" id="IPR038731">
    <property type="entry name" value="RgtA/B/C-like"/>
</dbReference>